<evidence type="ECO:0000256" key="3">
    <source>
        <dbReference type="ARBA" id="ARBA00022723"/>
    </source>
</evidence>
<evidence type="ECO:0000256" key="4">
    <source>
        <dbReference type="ARBA" id="ARBA00022801"/>
    </source>
</evidence>
<dbReference type="PANTHER" id="PTHR10060">
    <property type="entry name" value="TATD FAMILY DEOXYRIBONUCLEASE"/>
    <property type="match status" value="1"/>
</dbReference>
<evidence type="ECO:0000313" key="5">
    <source>
        <dbReference type="EMBL" id="CAD9084820.1"/>
    </source>
</evidence>
<dbReference type="GO" id="GO:0005829">
    <property type="term" value="C:cytosol"/>
    <property type="evidence" value="ECO:0007669"/>
    <property type="project" value="TreeGrafter"/>
</dbReference>
<organism evidence="5">
    <name type="scientific">Percolomonas cosmopolitus</name>
    <dbReference type="NCBI Taxonomy" id="63605"/>
    <lineage>
        <taxon>Eukaryota</taxon>
        <taxon>Discoba</taxon>
        <taxon>Heterolobosea</taxon>
        <taxon>Tetramitia</taxon>
        <taxon>Eutetramitia</taxon>
        <taxon>Percolomonadidae</taxon>
        <taxon>Percolomonas</taxon>
    </lineage>
</organism>
<dbReference type="InterPro" id="IPR018228">
    <property type="entry name" value="DNase_TatD-rel_CS"/>
</dbReference>
<evidence type="ECO:0000256" key="1">
    <source>
        <dbReference type="ARBA" id="ARBA00009275"/>
    </source>
</evidence>
<dbReference type="InterPro" id="IPR050891">
    <property type="entry name" value="TatD-type_Hydrolase"/>
</dbReference>
<evidence type="ECO:0008006" key="6">
    <source>
        <dbReference type="Google" id="ProtNLM"/>
    </source>
</evidence>
<dbReference type="Gene3D" id="3.20.20.140">
    <property type="entry name" value="Metal-dependent hydrolases"/>
    <property type="match status" value="1"/>
</dbReference>
<dbReference type="InterPro" id="IPR032466">
    <property type="entry name" value="Metal_Hydrolase"/>
</dbReference>
<proteinExistence type="inferred from homology"/>
<name>A0A7S1KSZ7_9EUKA</name>
<dbReference type="SUPFAM" id="SSF51556">
    <property type="entry name" value="Metallo-dependent hydrolases"/>
    <property type="match status" value="1"/>
</dbReference>
<dbReference type="InterPro" id="IPR001130">
    <property type="entry name" value="TatD-like"/>
</dbReference>
<accession>A0A7S1KSZ7</accession>
<keyword evidence="4" id="KW-0378">Hydrolase</keyword>
<reference evidence="5" key="1">
    <citation type="submission" date="2021-01" db="EMBL/GenBank/DDBJ databases">
        <authorList>
            <person name="Corre E."/>
            <person name="Pelletier E."/>
            <person name="Niang G."/>
            <person name="Scheremetjew M."/>
            <person name="Finn R."/>
            <person name="Kale V."/>
            <person name="Holt S."/>
            <person name="Cochrane G."/>
            <person name="Meng A."/>
            <person name="Brown T."/>
            <person name="Cohen L."/>
        </authorList>
    </citation>
    <scope>NUCLEOTIDE SEQUENCE</scope>
    <source>
        <strain evidence="5">WS</strain>
    </source>
</reference>
<comment type="similarity">
    <text evidence="1">Belongs to the metallo-dependent hydrolases superfamily. TatD-type hydrolase family.</text>
</comment>
<dbReference type="CDD" id="cd01310">
    <property type="entry name" value="TatD_DNAse"/>
    <property type="match status" value="1"/>
</dbReference>
<dbReference type="PANTHER" id="PTHR10060:SF15">
    <property type="entry name" value="DEOXYRIBONUCLEASE TATDN1"/>
    <property type="match status" value="1"/>
</dbReference>
<dbReference type="AlphaFoldDB" id="A0A7S1KSZ7"/>
<dbReference type="Pfam" id="PF01026">
    <property type="entry name" value="TatD_DNase"/>
    <property type="match status" value="1"/>
</dbReference>
<protein>
    <recommendedName>
        <fullName evidence="6">TatD related DNase</fullName>
    </recommendedName>
</protein>
<dbReference type="GO" id="GO:0046872">
    <property type="term" value="F:metal ion binding"/>
    <property type="evidence" value="ECO:0007669"/>
    <property type="project" value="UniProtKB-KW"/>
</dbReference>
<dbReference type="EMBL" id="HBGD01009831">
    <property type="protein sequence ID" value="CAD9084820.1"/>
    <property type="molecule type" value="Transcribed_RNA"/>
</dbReference>
<dbReference type="PROSITE" id="PS01091">
    <property type="entry name" value="TATD_3"/>
    <property type="match status" value="1"/>
</dbReference>
<evidence type="ECO:0000256" key="2">
    <source>
        <dbReference type="ARBA" id="ARBA00022722"/>
    </source>
</evidence>
<keyword evidence="3" id="KW-0479">Metal-binding</keyword>
<dbReference type="GO" id="GO:0008296">
    <property type="term" value="F:3'-5'-DNA exonuclease activity"/>
    <property type="evidence" value="ECO:0007669"/>
    <property type="project" value="TreeGrafter"/>
</dbReference>
<sequence>MPQKSQQNASSKEMMPTYHLEDHPLIDIAFNLSDHMYKGIYNFSPPAKHPEDHLTVLKRAWQHFHVKGFMLTSVSEESARESLALVREYGCLDLVGEHKSQQESKVPSKHLRCTVGVHPTHCCEFLKNPPKDSDEEQSEPEFTIDEEYASAHLHKLLDLALQGQKEGIVAAVGEIGLDYARTKFCPKEVQQQFFVRQLEELGGKTGLPFFLHNRDSFEDMYSILKDHSDLISQNGAVIHSFDGTVEEMLAFCKLDNVFIGINGCSLKTEENLAVVKALPLERLMLETDAPWCQVKNSYAGSKFIKTSIPTINRKDKYTLECGKMVKGRNEPCTLIQVAEIVAGVQETQVELVAKYAYANTVKLFFKHLRVSS</sequence>
<keyword evidence="2" id="KW-0540">Nuclease</keyword>
<gene>
    <name evidence="5" type="ORF">PCOS0759_LOCUS8074</name>
</gene>